<dbReference type="STRING" id="330734.ABA45_00935"/>
<feature type="compositionally biased region" description="Polar residues" evidence="13">
    <location>
        <begin position="240"/>
        <end position="254"/>
    </location>
</feature>
<dbReference type="InterPro" id="IPR045082">
    <property type="entry name" value="ATP_syn_F0_a_bact/chloroplast"/>
</dbReference>
<dbReference type="CDD" id="cd00310">
    <property type="entry name" value="ATP-synt_Fo_a_6"/>
    <property type="match status" value="1"/>
</dbReference>
<comment type="subcellular location">
    <subcellularLocation>
        <location evidence="11 12">Cell membrane</location>
        <topology evidence="11 12">Multi-pass membrane protein</topology>
    </subcellularLocation>
    <subcellularLocation>
        <location evidence="1">Membrane</location>
        <topology evidence="1">Multi-pass membrane protein</topology>
    </subcellularLocation>
</comment>
<feature type="transmembrane region" description="Helical" evidence="11">
    <location>
        <begin position="78"/>
        <end position="101"/>
    </location>
</feature>
<dbReference type="EMBL" id="CP011494">
    <property type="protein sequence ID" value="AKO51163.1"/>
    <property type="molecule type" value="Genomic_DNA"/>
</dbReference>
<evidence type="ECO:0000256" key="5">
    <source>
        <dbReference type="ARBA" id="ARBA00022692"/>
    </source>
</evidence>
<dbReference type="NCBIfam" id="TIGR01131">
    <property type="entry name" value="ATP_synt_6_or_A"/>
    <property type="match status" value="1"/>
</dbReference>
<evidence type="ECO:0000313" key="14">
    <source>
        <dbReference type="EMBL" id="AKO51163.1"/>
    </source>
</evidence>
<evidence type="ECO:0000256" key="1">
    <source>
        <dbReference type="ARBA" id="ARBA00004141"/>
    </source>
</evidence>
<keyword evidence="15" id="KW-1185">Reference proteome</keyword>
<keyword evidence="9 11" id="KW-0472">Membrane</keyword>
<dbReference type="AlphaFoldDB" id="A0A0H4I000"/>
<comment type="function">
    <text evidence="11 12">Key component of the proton channel; it plays a direct role in the translocation of protons across the membrane.</text>
</comment>
<feature type="transmembrane region" description="Helical" evidence="11">
    <location>
        <begin position="113"/>
        <end position="136"/>
    </location>
</feature>
<dbReference type="InterPro" id="IPR035908">
    <property type="entry name" value="F0_ATP_A_sf"/>
</dbReference>
<evidence type="ECO:0000256" key="11">
    <source>
        <dbReference type="HAMAP-Rule" id="MF_01393"/>
    </source>
</evidence>
<dbReference type="InterPro" id="IPR023011">
    <property type="entry name" value="ATP_synth_F0_asu_AS"/>
</dbReference>
<dbReference type="RefSeq" id="WP_014869550.1">
    <property type="nucleotide sequence ID" value="NZ_CP011494.1"/>
</dbReference>
<protein>
    <recommendedName>
        <fullName evidence="11 12">ATP synthase subunit a</fullName>
    </recommendedName>
    <alternativeName>
        <fullName evidence="11">ATP synthase F0 sector subunit a</fullName>
    </alternativeName>
    <alternativeName>
        <fullName evidence="11">F-ATPase subunit 6</fullName>
    </alternativeName>
</protein>
<keyword evidence="7 11" id="KW-1133">Transmembrane helix</keyword>
<dbReference type="GO" id="GO:0005886">
    <property type="term" value="C:plasma membrane"/>
    <property type="evidence" value="ECO:0007669"/>
    <property type="project" value="UniProtKB-SubCell"/>
</dbReference>
<evidence type="ECO:0000256" key="13">
    <source>
        <dbReference type="SAM" id="MobiDB-lite"/>
    </source>
</evidence>
<feature type="transmembrane region" description="Helical" evidence="11">
    <location>
        <begin position="165"/>
        <end position="187"/>
    </location>
</feature>
<dbReference type="NCBIfam" id="NF004481">
    <property type="entry name" value="PRK05815.2-3"/>
    <property type="match status" value="1"/>
</dbReference>
<evidence type="ECO:0000256" key="9">
    <source>
        <dbReference type="ARBA" id="ARBA00023136"/>
    </source>
</evidence>
<feature type="transmembrane region" description="Helical" evidence="11">
    <location>
        <begin position="193"/>
        <end position="214"/>
    </location>
</feature>
<comment type="similarity">
    <text evidence="2 11 12">Belongs to the ATPase A chain family.</text>
</comment>
<feature type="transmembrane region" description="Helical" evidence="11">
    <location>
        <begin position="20"/>
        <end position="39"/>
    </location>
</feature>
<dbReference type="PROSITE" id="PS00449">
    <property type="entry name" value="ATPASE_A"/>
    <property type="match status" value="1"/>
</dbReference>
<dbReference type="Pfam" id="PF00119">
    <property type="entry name" value="ATP-synt_A"/>
    <property type="match status" value="1"/>
</dbReference>
<evidence type="ECO:0000256" key="12">
    <source>
        <dbReference type="RuleBase" id="RU000483"/>
    </source>
</evidence>
<reference evidence="14 15" key="1">
    <citation type="submission" date="2015-05" db="EMBL/GenBank/DDBJ databases">
        <title>Complete genome of Marinobacter psychrophilus strain 20041T isolated from sea-ice of the Canadian Basin.</title>
        <authorList>
            <person name="Song L."/>
            <person name="Ren L."/>
            <person name="Yu Y."/>
            <person name="Wang X."/>
        </authorList>
    </citation>
    <scope>NUCLEOTIDE SEQUENCE [LARGE SCALE GENOMIC DNA]</scope>
    <source>
        <strain evidence="14 15">20041</strain>
    </source>
</reference>
<evidence type="ECO:0000313" key="15">
    <source>
        <dbReference type="Proteomes" id="UP000036406"/>
    </source>
</evidence>
<dbReference type="PANTHER" id="PTHR42823:SF3">
    <property type="entry name" value="ATP SYNTHASE SUBUNIT A, CHLOROPLASTIC"/>
    <property type="match status" value="1"/>
</dbReference>
<dbReference type="GO" id="GO:0042777">
    <property type="term" value="P:proton motive force-driven plasma membrane ATP synthesis"/>
    <property type="evidence" value="ECO:0007669"/>
    <property type="project" value="TreeGrafter"/>
</dbReference>
<evidence type="ECO:0000256" key="4">
    <source>
        <dbReference type="ARBA" id="ARBA00022547"/>
    </source>
</evidence>
<keyword evidence="6 11" id="KW-0375">Hydrogen ion transport</keyword>
<feature type="region of interest" description="Disordered" evidence="13">
    <location>
        <begin position="224"/>
        <end position="254"/>
    </location>
</feature>
<evidence type="ECO:0000256" key="8">
    <source>
        <dbReference type="ARBA" id="ARBA00023065"/>
    </source>
</evidence>
<keyword evidence="11" id="KW-1003">Cell membrane</keyword>
<keyword evidence="5 11" id="KW-0812">Transmembrane</keyword>
<organism evidence="14 15">
    <name type="scientific">Marinobacter psychrophilus</name>
    <dbReference type="NCBI Taxonomy" id="330734"/>
    <lineage>
        <taxon>Bacteria</taxon>
        <taxon>Pseudomonadati</taxon>
        <taxon>Pseudomonadota</taxon>
        <taxon>Gammaproteobacteria</taxon>
        <taxon>Pseudomonadales</taxon>
        <taxon>Marinobacteraceae</taxon>
        <taxon>Marinobacter</taxon>
    </lineage>
</organism>
<dbReference type="KEGG" id="mpq:ABA45_00935"/>
<dbReference type="GO" id="GO:0046933">
    <property type="term" value="F:proton-transporting ATP synthase activity, rotational mechanism"/>
    <property type="evidence" value="ECO:0007669"/>
    <property type="project" value="UniProtKB-UniRule"/>
</dbReference>
<dbReference type="SUPFAM" id="SSF81336">
    <property type="entry name" value="F1F0 ATP synthase subunit A"/>
    <property type="match status" value="1"/>
</dbReference>
<dbReference type="PANTHER" id="PTHR42823">
    <property type="entry name" value="ATP SYNTHASE SUBUNIT A, CHLOROPLASTIC"/>
    <property type="match status" value="1"/>
</dbReference>
<keyword evidence="8 11" id="KW-0406">Ion transport</keyword>
<name>A0A0H4I000_9GAMM</name>
<evidence type="ECO:0000256" key="7">
    <source>
        <dbReference type="ARBA" id="ARBA00022989"/>
    </source>
</evidence>
<proteinExistence type="inferred from homology"/>
<dbReference type="InterPro" id="IPR000568">
    <property type="entry name" value="ATP_synth_F0_asu"/>
</dbReference>
<keyword evidence="3 11" id="KW-0813">Transport</keyword>
<dbReference type="GO" id="GO:0045259">
    <property type="term" value="C:proton-transporting ATP synthase complex"/>
    <property type="evidence" value="ECO:0007669"/>
    <property type="project" value="UniProtKB-KW"/>
</dbReference>
<dbReference type="Proteomes" id="UP000036406">
    <property type="component" value="Chromosome"/>
</dbReference>
<accession>A0A0H4I000</accession>
<gene>
    <name evidence="11" type="primary">atpB</name>
    <name evidence="14" type="ORF">ABA45_00935</name>
</gene>
<keyword evidence="4 11" id="KW-0138">CF(0)</keyword>
<keyword evidence="10 11" id="KW-0066">ATP synthesis</keyword>
<dbReference type="HAMAP" id="MF_01393">
    <property type="entry name" value="ATP_synth_a_bact"/>
    <property type="match status" value="1"/>
</dbReference>
<dbReference type="PATRIC" id="fig|330734.3.peg.202"/>
<evidence type="ECO:0000256" key="2">
    <source>
        <dbReference type="ARBA" id="ARBA00006810"/>
    </source>
</evidence>
<dbReference type="PRINTS" id="PR00123">
    <property type="entry name" value="ATPASEA"/>
</dbReference>
<evidence type="ECO:0000256" key="3">
    <source>
        <dbReference type="ARBA" id="ARBA00022448"/>
    </source>
</evidence>
<dbReference type="Gene3D" id="1.20.120.220">
    <property type="entry name" value="ATP synthase, F0 complex, subunit A"/>
    <property type="match status" value="1"/>
</dbReference>
<sequence length="254" mass="27550">MQFSPDNIIVLTLGGWGLNATIVNTWIVMVLLVGISWFVTRNLRADVPPDRLRTALEVIVKLIQGQIEEVTQNSARHVMYFAGTLFLFIALSNLMLVIPGFSPPTSSLSTTMALALSVLVAVPVFSIASGGVKSYLRTFIEPSVIMLPFNIISEFSRGISLAIRLYGNVMSGAVIAAILLTVAPFFFPVLMDMLGLLTGMIQAYIFAILATVYISSATAEKEPSALNREPSALNKEHTTSPKQTQPSSPNEEKS</sequence>
<evidence type="ECO:0000256" key="10">
    <source>
        <dbReference type="ARBA" id="ARBA00023310"/>
    </source>
</evidence>
<evidence type="ECO:0000256" key="6">
    <source>
        <dbReference type="ARBA" id="ARBA00022781"/>
    </source>
</evidence>